<dbReference type="PANTHER" id="PTHR33121:SF79">
    <property type="entry name" value="CYCLIC DI-GMP PHOSPHODIESTERASE PDED-RELATED"/>
    <property type="match status" value="1"/>
</dbReference>
<dbReference type="PATRIC" id="fig|889378.3.peg.995"/>
<dbReference type="InterPro" id="IPR000160">
    <property type="entry name" value="GGDEF_dom"/>
</dbReference>
<feature type="transmembrane region" description="Helical" evidence="1">
    <location>
        <begin position="90"/>
        <end position="107"/>
    </location>
</feature>
<evidence type="ECO:0000313" key="5">
    <source>
        <dbReference type="Proteomes" id="UP000007383"/>
    </source>
</evidence>
<dbReference type="GO" id="GO:0071111">
    <property type="term" value="F:cyclic-guanylate-specific phosphodiesterase activity"/>
    <property type="evidence" value="ECO:0007669"/>
    <property type="project" value="InterPro"/>
</dbReference>
<feature type="domain" description="GGDEF" evidence="3">
    <location>
        <begin position="228"/>
        <end position="359"/>
    </location>
</feature>
<dbReference type="eggNOG" id="COG5001">
    <property type="taxonomic scope" value="Bacteria"/>
</dbReference>
<dbReference type="SMART" id="SM00052">
    <property type="entry name" value="EAL"/>
    <property type="match status" value="1"/>
</dbReference>
<dbReference type="OrthoDB" id="366324at2"/>
<dbReference type="PROSITE" id="PS50883">
    <property type="entry name" value="EAL"/>
    <property type="match status" value="1"/>
</dbReference>
<organism evidence="4 5">
    <name type="scientific">Spirochaeta africana (strain ATCC 700263 / DSM 8902 / Z-7692)</name>
    <dbReference type="NCBI Taxonomy" id="889378"/>
    <lineage>
        <taxon>Bacteria</taxon>
        <taxon>Pseudomonadati</taxon>
        <taxon>Spirochaetota</taxon>
        <taxon>Spirochaetia</taxon>
        <taxon>Spirochaetales</taxon>
        <taxon>Spirochaetaceae</taxon>
        <taxon>Spirochaeta</taxon>
    </lineage>
</organism>
<dbReference type="SUPFAM" id="SSF141868">
    <property type="entry name" value="EAL domain-like"/>
    <property type="match status" value="1"/>
</dbReference>
<dbReference type="CDD" id="cd01949">
    <property type="entry name" value="GGDEF"/>
    <property type="match status" value="1"/>
</dbReference>
<keyword evidence="1" id="KW-0812">Transmembrane</keyword>
<dbReference type="InterPro" id="IPR043128">
    <property type="entry name" value="Rev_trsase/Diguanyl_cyclase"/>
</dbReference>
<feature type="transmembrane region" description="Helical" evidence="1">
    <location>
        <begin position="57"/>
        <end position="81"/>
    </location>
</feature>
<dbReference type="Proteomes" id="UP000007383">
    <property type="component" value="Chromosome"/>
</dbReference>
<evidence type="ECO:0000259" key="3">
    <source>
        <dbReference type="PROSITE" id="PS50887"/>
    </source>
</evidence>
<feature type="transmembrane region" description="Helical" evidence="1">
    <location>
        <begin position="134"/>
        <end position="151"/>
    </location>
</feature>
<dbReference type="AlphaFoldDB" id="H9UHT5"/>
<evidence type="ECO:0000313" key="4">
    <source>
        <dbReference type="EMBL" id="AFG37078.1"/>
    </source>
</evidence>
<dbReference type="RefSeq" id="WP_014455073.1">
    <property type="nucleotide sequence ID" value="NC_017098.1"/>
</dbReference>
<feature type="transmembrane region" description="Helical" evidence="1">
    <location>
        <begin position="171"/>
        <end position="194"/>
    </location>
</feature>
<accession>H9UHT5</accession>
<dbReference type="InterPro" id="IPR001633">
    <property type="entry name" value="EAL_dom"/>
</dbReference>
<evidence type="ECO:0000259" key="2">
    <source>
        <dbReference type="PROSITE" id="PS50883"/>
    </source>
</evidence>
<dbReference type="Gene3D" id="3.20.20.450">
    <property type="entry name" value="EAL domain"/>
    <property type="match status" value="1"/>
</dbReference>
<dbReference type="NCBIfam" id="TIGR00254">
    <property type="entry name" value="GGDEF"/>
    <property type="match status" value="1"/>
</dbReference>
<feature type="transmembrane region" description="Helical" evidence="1">
    <location>
        <begin position="272"/>
        <end position="290"/>
    </location>
</feature>
<gene>
    <name evidence="4" type="ordered locus">Spiaf_0990</name>
</gene>
<evidence type="ECO:0000256" key="1">
    <source>
        <dbReference type="SAM" id="Phobius"/>
    </source>
</evidence>
<protein>
    <submittedName>
        <fullName evidence="4">Diguanylate cyclase (GGDEF) domain-containing protein</fullName>
    </submittedName>
</protein>
<dbReference type="InterPro" id="IPR035919">
    <property type="entry name" value="EAL_sf"/>
</dbReference>
<dbReference type="EMBL" id="CP003282">
    <property type="protein sequence ID" value="AFG37078.1"/>
    <property type="molecule type" value="Genomic_DNA"/>
</dbReference>
<dbReference type="KEGG" id="sfc:Spiaf_0990"/>
<dbReference type="CDD" id="cd01948">
    <property type="entry name" value="EAL"/>
    <property type="match status" value="1"/>
</dbReference>
<dbReference type="SUPFAM" id="SSF55073">
    <property type="entry name" value="Nucleotide cyclase"/>
    <property type="match status" value="1"/>
</dbReference>
<keyword evidence="5" id="KW-1185">Reference proteome</keyword>
<sequence>MAESRWRSRLYHALFDIAPDTDMSPLQARVTVLAVYTVGLAGVLGVAVNIARDYAAGNYIVVVVLAVFLTCILAGLAMFLVTRSLTPPRVCYAAGILVLVAGLIYSAGGTRGFGLFYIMTGYSVLYFILGLRGSLAVPLLVLIGSSLRIQLGQFPPESFLHDPDFTASYQFVVWVSAVLGMATILAQHLLITYLSNIAYRDELTGLANRNRYELLIPRLAARYNLGHPGFAIIGIKLLQFARVNSFRGARFADDLIALTAERIRQAANSEDVIVRYTGTVFFVVTAAAAVDQLEQQAQNILAAVQKPVHHTGKTLSLQGVVTITLFPQDGLSIEHLTGNLMSGFSRRRSKPGTVSFYDETQHRVEARRFVMIEELRSAIRREELRLVFHPKVNLQDNRCHGAEILLRWYNPVFGEVEPGVFIPLAEEAGVIREITRWVAETTVHSLQHLLSSLPARAQQLIHAINLSPMDLSDPGFCEFLTALLHRNPLDPRSLEFEITEGVMMDQSAEIQHTLAYLRSKGYRIAIDDFGTGYSSLSYLHQIQAQNLKIDREFIRQITGPEAHSPVVDAIISMAGSLQLDITAEGVEYQYQADYLTARGCTYAQGWLYSQPLALDDYINWLRSRAGCMHA</sequence>
<dbReference type="InterPro" id="IPR050706">
    <property type="entry name" value="Cyclic-di-GMP_PDE-like"/>
</dbReference>
<dbReference type="STRING" id="889378.Spiaf_0990"/>
<dbReference type="SMART" id="SM00267">
    <property type="entry name" value="GGDEF"/>
    <property type="match status" value="1"/>
</dbReference>
<proteinExistence type="predicted"/>
<dbReference type="Pfam" id="PF00563">
    <property type="entry name" value="EAL"/>
    <property type="match status" value="1"/>
</dbReference>
<keyword evidence="1" id="KW-0472">Membrane</keyword>
<reference evidence="5" key="1">
    <citation type="journal article" date="2013" name="Stand. Genomic Sci.">
        <title>Complete genome sequence of the halophilic bacterium Spirochaeta africana type strain (Z-7692(T)) from the alkaline Lake Magadi in the East African Rift.</title>
        <authorList>
            <person name="Liolos K."/>
            <person name="Abt B."/>
            <person name="Scheuner C."/>
            <person name="Teshima H."/>
            <person name="Held B."/>
            <person name="Lapidus A."/>
            <person name="Nolan M."/>
            <person name="Lucas S."/>
            <person name="Deshpande S."/>
            <person name="Cheng J.F."/>
            <person name="Tapia R."/>
            <person name="Goodwin L.A."/>
            <person name="Pitluck S."/>
            <person name="Pagani I."/>
            <person name="Ivanova N."/>
            <person name="Mavromatis K."/>
            <person name="Mikhailova N."/>
            <person name="Huntemann M."/>
            <person name="Pati A."/>
            <person name="Chen A."/>
            <person name="Palaniappan K."/>
            <person name="Land M."/>
            <person name="Rohde M."/>
            <person name="Tindall B.J."/>
            <person name="Detter J.C."/>
            <person name="Goker M."/>
            <person name="Bristow J."/>
            <person name="Eisen J.A."/>
            <person name="Markowitz V."/>
            <person name="Hugenholtz P."/>
            <person name="Woyke T."/>
            <person name="Klenk H.P."/>
            <person name="Kyrpides N.C."/>
        </authorList>
    </citation>
    <scope>NUCLEOTIDE SEQUENCE</scope>
    <source>
        <strain evidence="5">ATCC 700263 / DSM 8902 / Z-7692</strain>
    </source>
</reference>
<keyword evidence="1" id="KW-1133">Transmembrane helix</keyword>
<name>H9UHT5_SPIAZ</name>
<dbReference type="Gene3D" id="3.30.70.270">
    <property type="match status" value="1"/>
</dbReference>
<dbReference type="HOGENOM" id="CLU_000445_70_49_12"/>
<dbReference type="Pfam" id="PF00990">
    <property type="entry name" value="GGDEF"/>
    <property type="match status" value="1"/>
</dbReference>
<feature type="domain" description="EAL" evidence="2">
    <location>
        <begin position="368"/>
        <end position="625"/>
    </location>
</feature>
<dbReference type="PANTHER" id="PTHR33121">
    <property type="entry name" value="CYCLIC DI-GMP PHOSPHODIESTERASE PDEF"/>
    <property type="match status" value="1"/>
</dbReference>
<dbReference type="InterPro" id="IPR029787">
    <property type="entry name" value="Nucleotide_cyclase"/>
</dbReference>
<dbReference type="PROSITE" id="PS50887">
    <property type="entry name" value="GGDEF"/>
    <property type="match status" value="1"/>
</dbReference>
<feature type="transmembrane region" description="Helical" evidence="1">
    <location>
        <begin position="30"/>
        <end position="51"/>
    </location>
</feature>